<evidence type="ECO:0000259" key="8">
    <source>
        <dbReference type="PROSITE" id="PS50928"/>
    </source>
</evidence>
<dbReference type="Gene3D" id="1.10.3720.10">
    <property type="entry name" value="MetI-like"/>
    <property type="match status" value="1"/>
</dbReference>
<dbReference type="PROSITE" id="PS50928">
    <property type="entry name" value="ABC_TM1"/>
    <property type="match status" value="1"/>
</dbReference>
<name>A0AA48GVM4_9BACT</name>
<dbReference type="KEGG" id="msea:METESE_20570"/>
<reference evidence="9" key="1">
    <citation type="journal article" date="2023" name="Int. J. Syst. Evol. Microbiol.">
        <title>Mesoterricola silvestris gen. nov., sp. nov., Mesoterricola sediminis sp. nov., Geothrix oryzae sp. nov., Geothrix edaphica sp. nov., Geothrix rubra sp. nov., and Geothrix limicola sp. nov., six novel members of Acidobacteriota isolated from soils.</title>
        <authorList>
            <person name="Itoh H."/>
            <person name="Sugisawa Y."/>
            <person name="Mise K."/>
            <person name="Xu Z."/>
            <person name="Kuniyasu M."/>
            <person name="Ushijima N."/>
            <person name="Kawano K."/>
            <person name="Kobayashi E."/>
            <person name="Shiratori Y."/>
            <person name="Masuda Y."/>
            <person name="Senoo K."/>
        </authorList>
    </citation>
    <scope>NUCLEOTIDE SEQUENCE</scope>
    <source>
        <strain evidence="9">W786</strain>
    </source>
</reference>
<organism evidence="9 10">
    <name type="scientific">Mesoterricola sediminis</name>
    <dbReference type="NCBI Taxonomy" id="2927980"/>
    <lineage>
        <taxon>Bacteria</taxon>
        <taxon>Pseudomonadati</taxon>
        <taxon>Acidobacteriota</taxon>
        <taxon>Holophagae</taxon>
        <taxon>Holophagales</taxon>
        <taxon>Holophagaceae</taxon>
        <taxon>Mesoterricola</taxon>
    </lineage>
</organism>
<evidence type="ECO:0000256" key="1">
    <source>
        <dbReference type="ARBA" id="ARBA00004651"/>
    </source>
</evidence>
<evidence type="ECO:0000256" key="4">
    <source>
        <dbReference type="ARBA" id="ARBA00022692"/>
    </source>
</evidence>
<proteinExistence type="inferred from homology"/>
<keyword evidence="10" id="KW-1185">Reference proteome</keyword>
<keyword evidence="2 7" id="KW-0813">Transport</keyword>
<dbReference type="EMBL" id="AP027081">
    <property type="protein sequence ID" value="BDU77099.1"/>
    <property type="molecule type" value="Genomic_DNA"/>
</dbReference>
<evidence type="ECO:0000313" key="9">
    <source>
        <dbReference type="EMBL" id="BDU77099.1"/>
    </source>
</evidence>
<feature type="transmembrane region" description="Helical" evidence="7">
    <location>
        <begin position="169"/>
        <end position="192"/>
    </location>
</feature>
<dbReference type="PANTHER" id="PTHR30193">
    <property type="entry name" value="ABC TRANSPORTER PERMEASE PROTEIN"/>
    <property type="match status" value="1"/>
</dbReference>
<dbReference type="GO" id="GO:0055085">
    <property type="term" value="P:transmembrane transport"/>
    <property type="evidence" value="ECO:0007669"/>
    <property type="project" value="InterPro"/>
</dbReference>
<dbReference type="InterPro" id="IPR051393">
    <property type="entry name" value="ABC_transporter_permease"/>
</dbReference>
<dbReference type="Pfam" id="PF00528">
    <property type="entry name" value="BPD_transp_1"/>
    <property type="match status" value="1"/>
</dbReference>
<keyword evidence="5 7" id="KW-1133">Transmembrane helix</keyword>
<feature type="transmembrane region" description="Helical" evidence="7">
    <location>
        <begin position="283"/>
        <end position="303"/>
    </location>
</feature>
<sequence length="307" mass="33563">MLTPSTHPRRARPWADRLAPWAFGAPALLLLGLFLVTPFLMAFGYAFTDKRLLAPPDLRPAWVGLRAYVRLAQDPHAWAAFRNTLLFAAVVVPVQSALALAMALLANQRLPGTRVFRTLSFAPVATPMAVVAVIWSLLYLPERGAVNALVDLLTLGRVGPQDWLRDPALVLPAVMVLSIWQGAGFQMLVFLAGLQTIPGDLYEAATLDGAGPFRRFLHVTLPLLRPTAVFVVATTTIQAFQLFTQVQVITSGGASAPLDSFRTVVMLLVHEGLRRGRIGTASALSVAFFLLVLTVSLLQRAWWERRP</sequence>
<feature type="transmembrane region" description="Helical" evidence="7">
    <location>
        <begin position="21"/>
        <end position="47"/>
    </location>
</feature>
<dbReference type="AlphaFoldDB" id="A0AA48GVM4"/>
<comment type="similarity">
    <text evidence="7">Belongs to the binding-protein-dependent transport system permease family.</text>
</comment>
<evidence type="ECO:0000256" key="2">
    <source>
        <dbReference type="ARBA" id="ARBA00022448"/>
    </source>
</evidence>
<evidence type="ECO:0000256" key="5">
    <source>
        <dbReference type="ARBA" id="ARBA00022989"/>
    </source>
</evidence>
<dbReference type="InterPro" id="IPR000515">
    <property type="entry name" value="MetI-like"/>
</dbReference>
<keyword evidence="6 7" id="KW-0472">Membrane</keyword>
<evidence type="ECO:0000256" key="6">
    <source>
        <dbReference type="ARBA" id="ARBA00023136"/>
    </source>
</evidence>
<protein>
    <submittedName>
        <fullName evidence="9">Sugar ABC transporter permease</fullName>
    </submittedName>
</protein>
<keyword evidence="3" id="KW-1003">Cell membrane</keyword>
<gene>
    <name evidence="9" type="primary">ABC-MSP</name>
    <name evidence="9" type="ORF">METESE_20570</name>
</gene>
<feature type="domain" description="ABC transmembrane type-1" evidence="8">
    <location>
        <begin position="81"/>
        <end position="299"/>
    </location>
</feature>
<dbReference type="PANTHER" id="PTHR30193:SF44">
    <property type="entry name" value="LACTOSE TRANSPORT SYSTEM PERMEASE PROTEIN LACF"/>
    <property type="match status" value="1"/>
</dbReference>
<dbReference type="InterPro" id="IPR035906">
    <property type="entry name" value="MetI-like_sf"/>
</dbReference>
<feature type="transmembrane region" description="Helical" evidence="7">
    <location>
        <begin position="118"/>
        <end position="140"/>
    </location>
</feature>
<dbReference type="SUPFAM" id="SSF161098">
    <property type="entry name" value="MetI-like"/>
    <property type="match status" value="1"/>
</dbReference>
<dbReference type="GO" id="GO:0005886">
    <property type="term" value="C:plasma membrane"/>
    <property type="evidence" value="ECO:0007669"/>
    <property type="project" value="UniProtKB-SubCell"/>
</dbReference>
<evidence type="ECO:0000256" key="3">
    <source>
        <dbReference type="ARBA" id="ARBA00022475"/>
    </source>
</evidence>
<comment type="subcellular location">
    <subcellularLocation>
        <location evidence="1 7">Cell membrane</location>
        <topology evidence="1 7">Multi-pass membrane protein</topology>
    </subcellularLocation>
</comment>
<accession>A0AA48GVM4</accession>
<evidence type="ECO:0000256" key="7">
    <source>
        <dbReference type="RuleBase" id="RU363032"/>
    </source>
</evidence>
<dbReference type="RefSeq" id="WP_316410096.1">
    <property type="nucleotide sequence ID" value="NZ_AP027081.1"/>
</dbReference>
<evidence type="ECO:0000313" key="10">
    <source>
        <dbReference type="Proteomes" id="UP001228113"/>
    </source>
</evidence>
<keyword evidence="4 7" id="KW-0812">Transmembrane</keyword>
<feature type="transmembrane region" description="Helical" evidence="7">
    <location>
        <begin position="85"/>
        <end position="106"/>
    </location>
</feature>
<dbReference type="CDD" id="cd06261">
    <property type="entry name" value="TM_PBP2"/>
    <property type="match status" value="1"/>
</dbReference>
<dbReference type="Proteomes" id="UP001228113">
    <property type="component" value="Chromosome"/>
</dbReference>